<evidence type="ECO:0000313" key="3">
    <source>
        <dbReference type="Proteomes" id="UP000024635"/>
    </source>
</evidence>
<organism evidence="2 3">
    <name type="scientific">Ancylostoma ceylanicum</name>
    <dbReference type="NCBI Taxonomy" id="53326"/>
    <lineage>
        <taxon>Eukaryota</taxon>
        <taxon>Metazoa</taxon>
        <taxon>Ecdysozoa</taxon>
        <taxon>Nematoda</taxon>
        <taxon>Chromadorea</taxon>
        <taxon>Rhabditida</taxon>
        <taxon>Rhabditina</taxon>
        <taxon>Rhabditomorpha</taxon>
        <taxon>Strongyloidea</taxon>
        <taxon>Ancylostomatidae</taxon>
        <taxon>Ancylostomatinae</taxon>
        <taxon>Ancylostoma</taxon>
    </lineage>
</organism>
<comment type="caution">
    <text evidence="2">The sequence shown here is derived from an EMBL/GenBank/DDBJ whole genome shotgun (WGS) entry which is preliminary data.</text>
</comment>
<name>A0A016TGZ0_9BILA</name>
<feature type="compositionally biased region" description="Low complexity" evidence="1">
    <location>
        <begin position="64"/>
        <end position="74"/>
    </location>
</feature>
<evidence type="ECO:0000256" key="1">
    <source>
        <dbReference type="SAM" id="MobiDB-lite"/>
    </source>
</evidence>
<gene>
    <name evidence="2" type="primary">Acey_s0103.g3543</name>
    <name evidence="2" type="ORF">Y032_0103g3543</name>
</gene>
<evidence type="ECO:0000313" key="2">
    <source>
        <dbReference type="EMBL" id="EYC01925.1"/>
    </source>
</evidence>
<reference evidence="3" key="1">
    <citation type="journal article" date="2015" name="Nat. Genet.">
        <title>The genome and transcriptome of the zoonotic hookworm Ancylostoma ceylanicum identify infection-specific gene families.</title>
        <authorList>
            <person name="Schwarz E.M."/>
            <person name="Hu Y."/>
            <person name="Antoshechkin I."/>
            <person name="Miller M.M."/>
            <person name="Sternberg P.W."/>
            <person name="Aroian R.V."/>
        </authorList>
    </citation>
    <scope>NUCLEOTIDE SEQUENCE</scope>
    <source>
        <strain evidence="3">HY135</strain>
    </source>
</reference>
<keyword evidence="3" id="KW-1185">Reference proteome</keyword>
<dbReference type="AlphaFoldDB" id="A0A016TGZ0"/>
<feature type="compositionally biased region" description="Pro residues" evidence="1">
    <location>
        <begin position="54"/>
        <end position="63"/>
    </location>
</feature>
<dbReference type="Proteomes" id="UP000024635">
    <property type="component" value="Unassembled WGS sequence"/>
</dbReference>
<sequence length="86" mass="9995">MDLAAFMSDMKFNIHEKVQKYRIKAGRSTMRQFDVLNCPSPDKMWLEPKMPQTPRTPPPPPPQQQQQQQRLQPAPTQLLQAVEILP</sequence>
<feature type="region of interest" description="Disordered" evidence="1">
    <location>
        <begin position="40"/>
        <end position="74"/>
    </location>
</feature>
<accession>A0A016TGZ0</accession>
<dbReference type="EMBL" id="JARK01001439">
    <property type="protein sequence ID" value="EYC01925.1"/>
    <property type="molecule type" value="Genomic_DNA"/>
</dbReference>
<proteinExistence type="predicted"/>
<protein>
    <submittedName>
        <fullName evidence="2">Uncharacterized protein</fullName>
    </submittedName>
</protein>